<dbReference type="Gene3D" id="3.20.20.80">
    <property type="entry name" value="Glycosidases"/>
    <property type="match status" value="1"/>
</dbReference>
<comment type="caution">
    <text evidence="2">The sequence shown here is derived from an EMBL/GenBank/DDBJ whole genome shotgun (WGS) entry which is preliminary data.</text>
</comment>
<evidence type="ECO:0000313" key="3">
    <source>
        <dbReference type="Proteomes" id="UP001237780"/>
    </source>
</evidence>
<dbReference type="InterPro" id="IPR017853">
    <property type="entry name" value="GH"/>
</dbReference>
<dbReference type="Proteomes" id="UP001237780">
    <property type="component" value="Unassembled WGS sequence"/>
</dbReference>
<reference evidence="2 3" key="1">
    <citation type="submission" date="2023-07" db="EMBL/GenBank/DDBJ databases">
        <title>Comparative genomics of wheat-associated soil bacteria to identify genetic determinants of phenazine resistance.</title>
        <authorList>
            <person name="Mouncey N."/>
        </authorList>
    </citation>
    <scope>NUCLEOTIDE SEQUENCE [LARGE SCALE GENOMIC DNA]</scope>
    <source>
        <strain evidence="2 3">W4I11</strain>
    </source>
</reference>
<evidence type="ECO:0000313" key="2">
    <source>
        <dbReference type="EMBL" id="MDQ0995012.1"/>
    </source>
</evidence>
<dbReference type="InterPro" id="IPR024655">
    <property type="entry name" value="Asl1_glyco_hydro_catalytic"/>
</dbReference>
<gene>
    <name evidence="2" type="ORF">QFZ34_000189</name>
</gene>
<accession>A0ABU0S2L2</accession>
<dbReference type="RefSeq" id="WP_307275622.1">
    <property type="nucleotide sequence ID" value="NZ_JAUSZT010000001.1"/>
</dbReference>
<dbReference type="Pfam" id="PF11790">
    <property type="entry name" value="Glyco_hydro_cc"/>
    <property type="match status" value="1"/>
</dbReference>
<organism evidence="2 3">
    <name type="scientific">Phyllobacterium ifriqiyense</name>
    <dbReference type="NCBI Taxonomy" id="314238"/>
    <lineage>
        <taxon>Bacteria</taxon>
        <taxon>Pseudomonadati</taxon>
        <taxon>Pseudomonadota</taxon>
        <taxon>Alphaproteobacteria</taxon>
        <taxon>Hyphomicrobiales</taxon>
        <taxon>Phyllobacteriaceae</taxon>
        <taxon>Phyllobacterium</taxon>
    </lineage>
</organism>
<proteinExistence type="predicted"/>
<name>A0ABU0S2L2_9HYPH</name>
<keyword evidence="3" id="KW-1185">Reference proteome</keyword>
<protein>
    <recommendedName>
        <fullName evidence="1">Asl1-like glycosyl hydrolase catalytic domain-containing protein</fullName>
    </recommendedName>
</protein>
<feature type="domain" description="Asl1-like glycosyl hydrolase catalytic" evidence="1">
    <location>
        <begin position="205"/>
        <end position="277"/>
    </location>
</feature>
<sequence>MMQKVFLAMVVVVSAFFAWTALVTRADEQAFIWGVNGHPLASYHGVTLEEQVASLVTLGARSYRVDVQSIDQLPKLKALVDLAEANNVEILPVFTPKIDLNAATIEEIHSTSKTLAYETATMLGAKIKVWELGNELENFAIIQPCEMRDDGTQYPCNWGPAGGLYPLDYYGPRWEKVAAVMHGLDAGMKQAGGKYRTAMGTAGWGHIGAFQRMKQSGINWDISVWHLYGQDPEWAFKALAEYGKPIWVTEFNHPKGSIESEAAQAAGLKTMMEMLQRLRKLYPIEAAHVYELMDETYWAPDFEAYMGLVRLDGDEKIGWRAGEPKAAFKVVQDIIGQDRLTGTQSQ</sequence>
<dbReference type="SUPFAM" id="SSF51445">
    <property type="entry name" value="(Trans)glycosidases"/>
    <property type="match status" value="1"/>
</dbReference>
<evidence type="ECO:0000259" key="1">
    <source>
        <dbReference type="Pfam" id="PF11790"/>
    </source>
</evidence>
<dbReference type="EMBL" id="JAUSZT010000001">
    <property type="protein sequence ID" value="MDQ0995012.1"/>
    <property type="molecule type" value="Genomic_DNA"/>
</dbReference>